<dbReference type="AlphaFoldDB" id="A0A7W8GI35"/>
<dbReference type="RefSeq" id="WP_246363457.1">
    <property type="nucleotide sequence ID" value="NZ_JACHFN010000019.1"/>
</dbReference>
<feature type="signal peptide" evidence="1">
    <location>
        <begin position="1"/>
        <end position="20"/>
    </location>
</feature>
<evidence type="ECO:0000313" key="4">
    <source>
        <dbReference type="Proteomes" id="UP000525389"/>
    </source>
</evidence>
<keyword evidence="1" id="KW-0732">Signal</keyword>
<organism evidence="3 4">
    <name type="scientific">Deinococcus budaensis</name>
    <dbReference type="NCBI Taxonomy" id="1665626"/>
    <lineage>
        <taxon>Bacteria</taxon>
        <taxon>Thermotogati</taxon>
        <taxon>Deinococcota</taxon>
        <taxon>Deinococci</taxon>
        <taxon>Deinococcales</taxon>
        <taxon>Deinococcaceae</taxon>
        <taxon>Deinococcus</taxon>
    </lineage>
</organism>
<comment type="caution">
    <text evidence="3">The sequence shown here is derived from an EMBL/GenBank/DDBJ whole genome shotgun (WGS) entry which is preliminary data.</text>
</comment>
<gene>
    <name evidence="3" type="ORF">HNQ09_003492</name>
</gene>
<dbReference type="InterPro" id="IPR025419">
    <property type="entry name" value="DUF4142"/>
</dbReference>
<evidence type="ECO:0000259" key="2">
    <source>
        <dbReference type="Pfam" id="PF13628"/>
    </source>
</evidence>
<feature type="chain" id="PRO_5031049159" evidence="1">
    <location>
        <begin position="21"/>
        <end position="178"/>
    </location>
</feature>
<name>A0A7W8GI35_9DEIO</name>
<dbReference type="InterPro" id="IPR012347">
    <property type="entry name" value="Ferritin-like"/>
</dbReference>
<accession>A0A7W8GI35</accession>
<dbReference type="Pfam" id="PF13628">
    <property type="entry name" value="DUF4142"/>
    <property type="match status" value="1"/>
</dbReference>
<dbReference type="Proteomes" id="UP000525389">
    <property type="component" value="Unassembled WGS sequence"/>
</dbReference>
<reference evidence="3 4" key="1">
    <citation type="submission" date="2020-08" db="EMBL/GenBank/DDBJ databases">
        <title>Genomic Encyclopedia of Type Strains, Phase IV (KMG-IV): sequencing the most valuable type-strain genomes for metagenomic binning, comparative biology and taxonomic classification.</title>
        <authorList>
            <person name="Goeker M."/>
        </authorList>
    </citation>
    <scope>NUCLEOTIDE SEQUENCE [LARGE SCALE GENOMIC DNA]</scope>
    <source>
        <strain evidence="3 4">DSM 101791</strain>
    </source>
</reference>
<dbReference type="PANTHER" id="PTHR38593">
    <property type="entry name" value="BLR2558 PROTEIN"/>
    <property type="match status" value="1"/>
</dbReference>
<evidence type="ECO:0000313" key="3">
    <source>
        <dbReference type="EMBL" id="MBB5236027.1"/>
    </source>
</evidence>
<dbReference type="EMBL" id="JACHFN010000019">
    <property type="protein sequence ID" value="MBB5236027.1"/>
    <property type="molecule type" value="Genomic_DNA"/>
</dbReference>
<proteinExistence type="predicted"/>
<feature type="domain" description="DUF4142" evidence="2">
    <location>
        <begin position="40"/>
        <end position="175"/>
    </location>
</feature>
<dbReference type="Gene3D" id="1.20.1260.10">
    <property type="match status" value="1"/>
</dbReference>
<dbReference type="PANTHER" id="PTHR38593:SF1">
    <property type="entry name" value="BLR2558 PROTEIN"/>
    <property type="match status" value="1"/>
</dbReference>
<evidence type="ECO:0000256" key="1">
    <source>
        <dbReference type="SAM" id="SignalP"/>
    </source>
</evidence>
<protein>
    <submittedName>
        <fullName evidence="3">Putative membrane protein</fullName>
    </submittedName>
</protein>
<sequence>MRKHFLVPALALSLLPSALAGGAAGAPMGPVSTAQVSNDSDVLFMEVMTMSNLTEILTSQLALQKSSNAAVRAFAQQMITEHTRAQNELNAIAAAKGVRLADKPGADQRLLYNRLTTLSGAAFDAAYKNVQVNGHAMTLDLIQTYRSIGKDQQALAYAAKTQPAVANHLEEARALPGN</sequence>
<keyword evidence="4" id="KW-1185">Reference proteome</keyword>